<proteinExistence type="inferred from homology"/>
<evidence type="ECO:0000313" key="11">
    <source>
        <dbReference type="EMBL" id="KAG0650863.1"/>
    </source>
</evidence>
<dbReference type="InterPro" id="IPR004648">
    <property type="entry name" value="Oligpept_transpt"/>
</dbReference>
<evidence type="ECO:0000256" key="9">
    <source>
        <dbReference type="SAM" id="MobiDB-lite"/>
    </source>
</evidence>
<feature type="region of interest" description="Disordered" evidence="9">
    <location>
        <begin position="1"/>
        <end position="57"/>
    </location>
</feature>
<gene>
    <name evidence="11" type="ORF">D0Z07_2326</name>
</gene>
<feature type="transmembrane region" description="Helical" evidence="10">
    <location>
        <begin position="491"/>
        <end position="509"/>
    </location>
</feature>
<feature type="transmembrane region" description="Helical" evidence="10">
    <location>
        <begin position="631"/>
        <end position="652"/>
    </location>
</feature>
<comment type="subcellular location">
    <subcellularLocation>
        <location evidence="1">Membrane</location>
        <topology evidence="1">Multi-pass membrane protein</topology>
    </subcellularLocation>
</comment>
<feature type="transmembrane region" description="Helical" evidence="10">
    <location>
        <begin position="569"/>
        <end position="587"/>
    </location>
</feature>
<keyword evidence="5" id="KW-0571">Peptide transport</keyword>
<dbReference type="GO" id="GO:0015031">
    <property type="term" value="P:protein transport"/>
    <property type="evidence" value="ECO:0007669"/>
    <property type="project" value="UniProtKB-KW"/>
</dbReference>
<feature type="transmembrane region" description="Helical" evidence="10">
    <location>
        <begin position="710"/>
        <end position="732"/>
    </location>
</feature>
<evidence type="ECO:0000256" key="3">
    <source>
        <dbReference type="ARBA" id="ARBA00022448"/>
    </source>
</evidence>
<evidence type="ECO:0000313" key="12">
    <source>
        <dbReference type="Proteomes" id="UP000785200"/>
    </source>
</evidence>
<dbReference type="GO" id="GO:0035673">
    <property type="term" value="F:oligopeptide transmembrane transporter activity"/>
    <property type="evidence" value="ECO:0007669"/>
    <property type="project" value="InterPro"/>
</dbReference>
<comment type="similarity">
    <text evidence="2">Belongs to the oligopeptide OPT transporter family.</text>
</comment>
<keyword evidence="6" id="KW-0653">Protein transport</keyword>
<dbReference type="Pfam" id="PF03169">
    <property type="entry name" value="OPT"/>
    <property type="match status" value="2"/>
</dbReference>
<dbReference type="PANTHER" id="PTHR22601">
    <property type="entry name" value="ISP4 LIKE PROTEIN"/>
    <property type="match status" value="1"/>
</dbReference>
<evidence type="ECO:0000256" key="6">
    <source>
        <dbReference type="ARBA" id="ARBA00022927"/>
    </source>
</evidence>
<evidence type="ECO:0000256" key="8">
    <source>
        <dbReference type="ARBA" id="ARBA00023136"/>
    </source>
</evidence>
<feature type="compositionally biased region" description="Basic and acidic residues" evidence="9">
    <location>
        <begin position="29"/>
        <end position="57"/>
    </location>
</feature>
<dbReference type="OrthoDB" id="9986677at2759"/>
<feature type="transmembrane region" description="Helical" evidence="10">
    <location>
        <begin position="106"/>
        <end position="129"/>
    </location>
</feature>
<keyword evidence="7 10" id="KW-1133">Transmembrane helix</keyword>
<dbReference type="AlphaFoldDB" id="A0A9P7AYR3"/>
<sequence length="763" mass="85827">MEQTSVPLHSFKAPTAQESIACSNSKGNEPNETRGKESPNDKEVKNPDTEASVDRDPLRRLDTAEVTVTAVGDDSTLNPWTFRMFFIGLSAFGAVLQEIFYFKPQIIFVSVMFLTVISYAMGEFMAFAIPRWGAFGRFLNPGPFNIKEHTASIIMASAASVNALSTEAIAAQKLYYGGYPNQGGAICLATFVPVQAVLHSRRTLLTQFFTVMRNTLLFPTKMLYPANLPITTVLETLHKDKSESPKRMKVFWILFGCILIWELLPEYIFPLLIGISVFCLSKQDNLTFTNLFGGAQGNEGLGLLSICLDWNYVAGYGSPLWVPLQTLTNSLIGVLSCMVIFTAVYFTNTWRSQSFPLLSQQLYNGSSNSSHHRTYNITAILNPDLTINDHLVEQVGTPWLAGTYVVFLIANNAGFTANLVHMFLWNYKDIKSGWTMLTIRDLRKILSPSTYMFWKHKGERTEEEKVRIRNNPDIDPHCKVMLEYKDVPDTWYFVAFAISLIVALVSLELMRSTVSATIAGNIFPGRPLANMYFTLYTFNAVQQGQYLLRDLKLAQHTKLSPRCTFTTQMIGCIFGACLNYLIMYSVVKNQAAILVSIEGSSIWSGVQIQHFNSAAIAWSIAPKMFSFGARYYWVGASYFIGLLIPFPFYICWKITGRRVFSYLNFSIIVWYCGYLFIGVNSSTTSYFLVGFFGQFYLRKYQPRYFAKWNYLVSAALDGGTQVMVFLLSFAVAGAGGVARPFPAWAGNHNDNVDYCKHNTANHN</sequence>
<evidence type="ECO:0000256" key="1">
    <source>
        <dbReference type="ARBA" id="ARBA00004141"/>
    </source>
</evidence>
<dbReference type="GO" id="GO:0016020">
    <property type="term" value="C:membrane"/>
    <property type="evidence" value="ECO:0007669"/>
    <property type="project" value="UniProtKB-SubCell"/>
</dbReference>
<evidence type="ECO:0000256" key="7">
    <source>
        <dbReference type="ARBA" id="ARBA00022989"/>
    </source>
</evidence>
<evidence type="ECO:0000256" key="2">
    <source>
        <dbReference type="ARBA" id="ARBA00008807"/>
    </source>
</evidence>
<comment type="caution">
    <text evidence="11">The sequence shown here is derived from an EMBL/GenBank/DDBJ whole genome shotgun (WGS) entry which is preliminary data.</text>
</comment>
<feature type="transmembrane region" description="Helical" evidence="10">
    <location>
        <begin position="80"/>
        <end position="100"/>
    </location>
</feature>
<feature type="compositionally biased region" description="Polar residues" evidence="9">
    <location>
        <begin position="16"/>
        <end position="28"/>
    </location>
</feature>
<dbReference type="InterPro" id="IPR004813">
    <property type="entry name" value="OPT"/>
</dbReference>
<dbReference type="Proteomes" id="UP000785200">
    <property type="component" value="Unassembled WGS sequence"/>
</dbReference>
<organism evidence="11 12">
    <name type="scientific">Hyphodiscus hymeniophilus</name>
    <dbReference type="NCBI Taxonomy" id="353542"/>
    <lineage>
        <taxon>Eukaryota</taxon>
        <taxon>Fungi</taxon>
        <taxon>Dikarya</taxon>
        <taxon>Ascomycota</taxon>
        <taxon>Pezizomycotina</taxon>
        <taxon>Leotiomycetes</taxon>
        <taxon>Helotiales</taxon>
        <taxon>Hyphodiscaceae</taxon>
        <taxon>Hyphodiscus</taxon>
    </lineage>
</organism>
<feature type="transmembrane region" description="Helical" evidence="10">
    <location>
        <begin position="327"/>
        <end position="346"/>
    </location>
</feature>
<accession>A0A9P7AYR3</accession>
<feature type="transmembrane region" description="Helical" evidence="10">
    <location>
        <begin position="250"/>
        <end position="278"/>
    </location>
</feature>
<keyword evidence="12" id="KW-1185">Reference proteome</keyword>
<protein>
    <submittedName>
        <fullName evidence="11">Oligopeptide transporter 3</fullName>
    </submittedName>
</protein>
<keyword evidence="3" id="KW-0813">Transport</keyword>
<evidence type="ECO:0000256" key="5">
    <source>
        <dbReference type="ARBA" id="ARBA00022856"/>
    </source>
</evidence>
<name>A0A9P7AYR3_9HELO</name>
<feature type="transmembrane region" description="Helical" evidence="10">
    <location>
        <begin position="529"/>
        <end position="548"/>
    </location>
</feature>
<keyword evidence="8 10" id="KW-0472">Membrane</keyword>
<reference evidence="11" key="1">
    <citation type="submission" date="2019-07" db="EMBL/GenBank/DDBJ databases">
        <title>Hyphodiscus hymeniophilus genome sequencing and assembly.</title>
        <authorList>
            <person name="Kramer G."/>
            <person name="Nodwell J."/>
        </authorList>
    </citation>
    <scope>NUCLEOTIDE SEQUENCE</scope>
    <source>
        <strain evidence="11">ATCC 34498</strain>
    </source>
</reference>
<dbReference type="EMBL" id="VNKQ01000005">
    <property type="protein sequence ID" value="KAG0650863.1"/>
    <property type="molecule type" value="Genomic_DNA"/>
</dbReference>
<evidence type="ECO:0000256" key="10">
    <source>
        <dbReference type="SAM" id="Phobius"/>
    </source>
</evidence>
<evidence type="ECO:0000256" key="4">
    <source>
        <dbReference type="ARBA" id="ARBA00022692"/>
    </source>
</evidence>
<keyword evidence="4 10" id="KW-0812">Transmembrane</keyword>